<dbReference type="InterPro" id="IPR006059">
    <property type="entry name" value="SBP"/>
</dbReference>
<dbReference type="RefSeq" id="WP_310429287.1">
    <property type="nucleotide sequence ID" value="NZ_JAVDYC010000001.1"/>
</dbReference>
<evidence type="ECO:0000313" key="2">
    <source>
        <dbReference type="Proteomes" id="UP001183629"/>
    </source>
</evidence>
<dbReference type="PROSITE" id="PS51257">
    <property type="entry name" value="PROKAR_LIPOPROTEIN"/>
    <property type="match status" value="1"/>
</dbReference>
<sequence length="414" mass="43626">MNLRRYAAVLLTVALTAGCGGGPADDSGSGELVFANWQWLEPGRGEALWQAVNGYTATDPAVTLKQQAIARKDYESTLKTQIGARGGPDILIVPDTFLPELAEAGALEPLDDVLDDAGRAALNATNDAGVLDGKQVGYAWEIVNYALFWNTALLDRAGVQPPTDFPGLVAAAKTIKEKTGNPGFAVRHQINEEAPWWIDFSNWSYGFGGAWSRDGALTIDSPQNVAAVTAFRDMYESGAMAVGDDASTFRSKFKAGTVGMMIDNSSALATMVAGNTVVPSTGVGASPLPFPARASGQAGFFVGINAFSTNKTAAKKWLRWFYGADPQKQAAAALGASVLGTDTTPPAEFVTANPWVPTFQAQAALSTDAVIDGFETATPRIRHIVLTEVEKVLVDGADPAVALARAQEAAEKLR</sequence>
<accession>A0AAE4A0K9</accession>
<dbReference type="AlphaFoldDB" id="A0AAE4A0K9"/>
<dbReference type="InterPro" id="IPR050490">
    <property type="entry name" value="Bact_solute-bd_prot1"/>
</dbReference>
<proteinExistence type="predicted"/>
<protein>
    <submittedName>
        <fullName evidence="1">Multiple sugar transport system substrate-binding protein</fullName>
    </submittedName>
</protein>
<keyword evidence="1" id="KW-0762">Sugar transport</keyword>
<dbReference type="Gene3D" id="3.40.190.10">
    <property type="entry name" value="Periplasmic binding protein-like II"/>
    <property type="match status" value="1"/>
</dbReference>
<reference evidence="1 2" key="1">
    <citation type="submission" date="2023-07" db="EMBL/GenBank/DDBJ databases">
        <title>Sequencing the genomes of 1000 actinobacteria strains.</title>
        <authorList>
            <person name="Klenk H.-P."/>
        </authorList>
    </citation>
    <scope>NUCLEOTIDE SEQUENCE [LARGE SCALE GENOMIC DNA]</scope>
    <source>
        <strain evidence="1 2">DSM 44711</strain>
    </source>
</reference>
<dbReference type="PANTHER" id="PTHR43649">
    <property type="entry name" value="ARABINOSE-BINDING PROTEIN-RELATED"/>
    <property type="match status" value="1"/>
</dbReference>
<keyword evidence="2" id="KW-1185">Reference proteome</keyword>
<comment type="caution">
    <text evidence="1">The sequence shown here is derived from an EMBL/GenBank/DDBJ whole genome shotgun (WGS) entry which is preliminary data.</text>
</comment>
<dbReference type="Proteomes" id="UP001183629">
    <property type="component" value="Unassembled WGS sequence"/>
</dbReference>
<dbReference type="EMBL" id="JAVDYC010000001">
    <property type="protein sequence ID" value="MDR7328251.1"/>
    <property type="molecule type" value="Genomic_DNA"/>
</dbReference>
<keyword evidence="1" id="KW-0813">Transport</keyword>
<name>A0AAE4A0K9_9ACTN</name>
<dbReference type="PANTHER" id="PTHR43649:SF12">
    <property type="entry name" value="DIACETYLCHITOBIOSE BINDING PROTEIN DASA"/>
    <property type="match status" value="1"/>
</dbReference>
<organism evidence="1 2">
    <name type="scientific">Catenuloplanes niger</name>
    <dbReference type="NCBI Taxonomy" id="587534"/>
    <lineage>
        <taxon>Bacteria</taxon>
        <taxon>Bacillati</taxon>
        <taxon>Actinomycetota</taxon>
        <taxon>Actinomycetes</taxon>
        <taxon>Micromonosporales</taxon>
        <taxon>Micromonosporaceae</taxon>
        <taxon>Catenuloplanes</taxon>
    </lineage>
</organism>
<gene>
    <name evidence="1" type="ORF">J2S44_008501</name>
</gene>
<dbReference type="Pfam" id="PF01547">
    <property type="entry name" value="SBP_bac_1"/>
    <property type="match status" value="1"/>
</dbReference>
<evidence type="ECO:0000313" key="1">
    <source>
        <dbReference type="EMBL" id="MDR7328251.1"/>
    </source>
</evidence>
<dbReference type="SUPFAM" id="SSF53850">
    <property type="entry name" value="Periplasmic binding protein-like II"/>
    <property type="match status" value="1"/>
</dbReference>